<dbReference type="Pfam" id="PF08841">
    <property type="entry name" value="DDR"/>
    <property type="match status" value="1"/>
</dbReference>
<feature type="binding site" evidence="1">
    <location>
        <position position="166"/>
    </location>
    <ligand>
        <name>Mg(2+)</name>
        <dbReference type="ChEBI" id="CHEBI:18420"/>
    </ligand>
</feature>
<evidence type="ECO:0000256" key="2">
    <source>
        <dbReference type="PIRSR" id="PIRSR011502-2"/>
    </source>
</evidence>
<name>A0A7W2AS59_9BACL</name>
<dbReference type="AlphaFoldDB" id="A0A7W2AS59"/>
<dbReference type="GO" id="GO:0046872">
    <property type="term" value="F:metal ion binding"/>
    <property type="evidence" value="ECO:0007669"/>
    <property type="project" value="UniProtKB-KW"/>
</dbReference>
<dbReference type="NCBIfam" id="TIGR04491">
    <property type="entry name" value="reactive_PduG"/>
    <property type="match status" value="1"/>
</dbReference>
<proteinExistence type="predicted"/>
<dbReference type="InterPro" id="IPR040916">
    <property type="entry name" value="DDR_swiveling"/>
</dbReference>
<dbReference type="Gene3D" id="3.30.420.40">
    <property type="match status" value="2"/>
</dbReference>
<keyword evidence="2" id="KW-0547">Nucleotide-binding</keyword>
<dbReference type="Pfam" id="PF18427">
    <property type="entry name" value="DDR_swiveling"/>
    <property type="match status" value="1"/>
</dbReference>
<feature type="domain" description="Diol dehydratase reactivase ATPase-like" evidence="3">
    <location>
        <begin position="274"/>
        <end position="600"/>
    </location>
</feature>
<evidence type="ECO:0000313" key="5">
    <source>
        <dbReference type="EMBL" id="MBA4603263.1"/>
    </source>
</evidence>
<evidence type="ECO:0000256" key="1">
    <source>
        <dbReference type="PIRSR" id="PIRSR011502-1"/>
    </source>
</evidence>
<dbReference type="InterPro" id="IPR012340">
    <property type="entry name" value="NA-bd_OB-fold"/>
</dbReference>
<feature type="binding site" evidence="2">
    <location>
        <begin position="556"/>
        <end position="557"/>
    </location>
    <ligand>
        <name>ATP</name>
        <dbReference type="ChEBI" id="CHEBI:30616"/>
    </ligand>
</feature>
<gene>
    <name evidence="5" type="ORF">H2C83_13220</name>
</gene>
<dbReference type="EMBL" id="JACEOL010000043">
    <property type="protein sequence ID" value="MBA4603263.1"/>
    <property type="molecule type" value="Genomic_DNA"/>
</dbReference>
<organism evidence="5 6">
    <name type="scientific">Thermoactinomyces mirandus</name>
    <dbReference type="NCBI Taxonomy" id="2756294"/>
    <lineage>
        <taxon>Bacteria</taxon>
        <taxon>Bacillati</taxon>
        <taxon>Bacillota</taxon>
        <taxon>Bacilli</taxon>
        <taxon>Bacillales</taxon>
        <taxon>Thermoactinomycetaceae</taxon>
        <taxon>Thermoactinomyces</taxon>
    </lineage>
</organism>
<dbReference type="Gene3D" id="2.40.50.140">
    <property type="entry name" value="Nucleic acid-binding proteins"/>
    <property type="match status" value="1"/>
</dbReference>
<keyword evidence="6" id="KW-1185">Reference proteome</keyword>
<dbReference type="SUPFAM" id="SSF82317">
    <property type="entry name" value="Swiveling domain of dehydratase reactivase alpha subunit"/>
    <property type="match status" value="1"/>
</dbReference>
<dbReference type="PIRSF" id="PIRSF011502">
    <property type="entry name" value="DdrA_PduG"/>
    <property type="match status" value="1"/>
</dbReference>
<dbReference type="RefSeq" id="WP_181741625.1">
    <property type="nucleotide sequence ID" value="NZ_JACEOL010000043.1"/>
</dbReference>
<feature type="binding site" evidence="2">
    <location>
        <begin position="11"/>
        <end position="13"/>
    </location>
    <ligand>
        <name>ATP</name>
        <dbReference type="ChEBI" id="CHEBI:30616"/>
    </ligand>
</feature>
<evidence type="ECO:0000259" key="4">
    <source>
        <dbReference type="Pfam" id="PF18427"/>
    </source>
</evidence>
<accession>A0A7W2AS59</accession>
<keyword evidence="2" id="KW-0067">ATP-binding</keyword>
<dbReference type="InterPro" id="IPR043129">
    <property type="entry name" value="ATPase_NBD"/>
</dbReference>
<dbReference type="InterPro" id="IPR009191">
    <property type="entry name" value="DDRA"/>
</dbReference>
<sequence>MRLVAGVDIGNATTEVAIARIKEKNGIDFLASSIVKTSGIKGTRQNIYGVIAALKKALKKIHRNIEDLDLVRINEAAPVIGDMAMETITETIITESTMIGHNPSTPGGTGLGTGITVQLKNLPQAEPNEKVIVIVPGSADFEAAASEINDAARKGVKVTGAIVQKDDGVLISNRLEKKIPIVDEVRLIEKVPVGMKAAIEVAPAGSVVEVLSNPYGIATVFGLTGEETKMIVPVSRALIGNRSAVVIKTPKGDIKEKRISAGKIFFEGKRKTEVNVDDGADKIMGTLNSASPVRNIKGEPGTNAGGMLERVRQIMSDLTNQHPGDIKILDLLAVDTFVPQKVKGGLAEEFSMENAVGIAAMVKADKLQMQMIADELEKQIEVKVEVGGEEADMAILGALSTPGTNTPVAILDMGAGSTDASFMSKEGKITSVHLAGAGNMVTMLINSELGLDDMQLAEDIKKYSLAKVESLFHIRHEDGTIQFFEKPLDPKVFSRVVILKENDMIPIPHDLSVEKIKMVRRDAKEKVFVTNALRTLKKVYPAGNIRDIDFVVLLGGSALDFEIPQLVTDALSQYGIVAGRGNIRGSEGPRNAVATGLILSLTKRGGSD</sequence>
<dbReference type="Proteomes" id="UP000538292">
    <property type="component" value="Unassembled WGS sequence"/>
</dbReference>
<evidence type="ECO:0000313" key="6">
    <source>
        <dbReference type="Proteomes" id="UP000538292"/>
    </source>
</evidence>
<keyword evidence="1" id="KW-0479">Metal-binding</keyword>
<protein>
    <submittedName>
        <fullName evidence="5">Diol dehydratase reactivase subunit alpha</fullName>
    </submittedName>
</protein>
<feature type="binding site" evidence="1">
    <location>
        <position position="183"/>
    </location>
    <ligand>
        <name>Mg(2+)</name>
        <dbReference type="ChEBI" id="CHEBI:18420"/>
    </ligand>
</feature>
<dbReference type="GO" id="GO:0005524">
    <property type="term" value="F:ATP binding"/>
    <property type="evidence" value="ECO:0007669"/>
    <property type="project" value="UniProtKB-KW"/>
</dbReference>
<comment type="caution">
    <text evidence="5">The sequence shown here is derived from an EMBL/GenBank/DDBJ whole genome shotgun (WGS) entry which is preliminary data.</text>
</comment>
<dbReference type="SUPFAM" id="SSF53067">
    <property type="entry name" value="Actin-like ATPase domain"/>
    <property type="match status" value="2"/>
</dbReference>
<evidence type="ECO:0000259" key="3">
    <source>
        <dbReference type="Pfam" id="PF08841"/>
    </source>
</evidence>
<dbReference type="InterPro" id="IPR030994">
    <property type="entry name" value="DDR_dom"/>
</dbReference>
<reference evidence="5 6" key="1">
    <citation type="submission" date="2020-07" db="EMBL/GenBank/DDBJ databases">
        <title>Thermoactinomyces phylogeny.</title>
        <authorList>
            <person name="Dunlap C."/>
        </authorList>
    </citation>
    <scope>NUCLEOTIDE SEQUENCE [LARGE SCALE GENOMIC DNA]</scope>
    <source>
        <strain evidence="5 6">AMNI-1</strain>
    </source>
</reference>
<feature type="domain" description="DD-reactivating factor swiveling" evidence="4">
    <location>
        <begin position="93"/>
        <end position="254"/>
    </location>
</feature>
<dbReference type="Gene3D" id="3.90.470.30">
    <property type="match status" value="1"/>
</dbReference>
<feature type="binding site" evidence="2">
    <location>
        <begin position="458"/>
        <end position="461"/>
    </location>
    <ligand>
        <name>ATP</name>
        <dbReference type="ChEBI" id="CHEBI:30616"/>
    </ligand>
</feature>
<feature type="binding site" evidence="1">
    <location>
        <position position="105"/>
    </location>
    <ligand>
        <name>Mg(2+)</name>
        <dbReference type="ChEBI" id="CHEBI:18420"/>
    </ligand>
</feature>
<dbReference type="InterPro" id="IPR028975">
    <property type="entry name" value="DDRA_swiveling_dom_sf"/>
</dbReference>
<keyword evidence="1" id="KW-0460">Magnesium</keyword>
<dbReference type="Gene3D" id="3.50.30.70">
    <property type="entry name" value="Swiveling domain of dehydratase reactivase alpha subunit"/>
    <property type="match status" value="1"/>
</dbReference>
<feature type="binding site" evidence="2">
    <location>
        <position position="590"/>
    </location>
    <ligand>
        <name>ATP</name>
        <dbReference type="ChEBI" id="CHEBI:30616"/>
    </ligand>
</feature>